<gene>
    <name evidence="6" type="ORF">BJY16_006079</name>
</gene>
<accession>A0A7W7MAA0</accession>
<dbReference type="InterPro" id="IPR014284">
    <property type="entry name" value="RNA_pol_sigma-70_dom"/>
</dbReference>
<feature type="domain" description="RNA polymerase sigma-70 region 2" evidence="5">
    <location>
        <begin position="35"/>
        <end position="97"/>
    </location>
</feature>
<reference evidence="6 7" key="1">
    <citation type="submission" date="2020-08" db="EMBL/GenBank/DDBJ databases">
        <title>Sequencing the genomes of 1000 actinobacteria strains.</title>
        <authorList>
            <person name="Klenk H.-P."/>
        </authorList>
    </citation>
    <scope>NUCLEOTIDE SEQUENCE [LARGE SCALE GENOMIC DNA]</scope>
    <source>
        <strain evidence="6 7">DSM 45809</strain>
    </source>
</reference>
<keyword evidence="7" id="KW-1185">Reference proteome</keyword>
<protein>
    <submittedName>
        <fullName evidence="6">RNA polymerase sigma factor (Sigma-70 family)</fullName>
    </submittedName>
</protein>
<keyword evidence="2" id="KW-0805">Transcription regulation</keyword>
<dbReference type="InterPro" id="IPR013324">
    <property type="entry name" value="RNA_pol_sigma_r3/r4-like"/>
</dbReference>
<evidence type="ECO:0000313" key="7">
    <source>
        <dbReference type="Proteomes" id="UP000546162"/>
    </source>
</evidence>
<organism evidence="6 7">
    <name type="scientific">Actinoplanes octamycinicus</name>
    <dbReference type="NCBI Taxonomy" id="135948"/>
    <lineage>
        <taxon>Bacteria</taxon>
        <taxon>Bacillati</taxon>
        <taxon>Actinomycetota</taxon>
        <taxon>Actinomycetes</taxon>
        <taxon>Micromonosporales</taxon>
        <taxon>Micromonosporaceae</taxon>
        <taxon>Actinoplanes</taxon>
    </lineage>
</organism>
<dbReference type="AlphaFoldDB" id="A0A7W7MAA0"/>
<comment type="caution">
    <text evidence="6">The sequence shown here is derived from an EMBL/GenBank/DDBJ whole genome shotgun (WGS) entry which is preliminary data.</text>
</comment>
<evidence type="ECO:0000256" key="3">
    <source>
        <dbReference type="ARBA" id="ARBA00023082"/>
    </source>
</evidence>
<dbReference type="GO" id="GO:0016987">
    <property type="term" value="F:sigma factor activity"/>
    <property type="evidence" value="ECO:0007669"/>
    <property type="project" value="UniProtKB-KW"/>
</dbReference>
<dbReference type="Pfam" id="PF04542">
    <property type="entry name" value="Sigma70_r2"/>
    <property type="match status" value="1"/>
</dbReference>
<dbReference type="NCBIfam" id="TIGR02937">
    <property type="entry name" value="sigma70-ECF"/>
    <property type="match status" value="1"/>
</dbReference>
<sequence length="288" mass="31450">MTVQPEIDGAGGPDLEGLARRAVSGEPRALEQLCRELQDLVYRLALRFSSDPQAAADATQEILILVITHLAEFEGRSKLTTWVYTIASRYLLRTVRGRVELSVAGPEPFADWIDRNLAAEAPAGYDDAEYRLLAGEVRLACTYGMLLTLSRPLRLAYLLGDLIGLPDVEGAQALEISREAFRQRLARARTIMRGIIADRCGLVRAEHSCRCDRQIDSSIAYGILDPRRPVFSTLPGATAPIPADTLAAAAHELDLATAIAEAYRSGPHYRAPDDVWQALQQACPALTG</sequence>
<evidence type="ECO:0000256" key="2">
    <source>
        <dbReference type="ARBA" id="ARBA00023015"/>
    </source>
</evidence>
<evidence type="ECO:0000259" key="5">
    <source>
        <dbReference type="Pfam" id="PF04542"/>
    </source>
</evidence>
<dbReference type="PANTHER" id="PTHR43133:SF61">
    <property type="entry name" value="ECF RNA POLYMERASE SIGMA FACTOR SIGC"/>
    <property type="match status" value="1"/>
</dbReference>
<keyword evidence="4" id="KW-0804">Transcription</keyword>
<dbReference type="GO" id="GO:0006352">
    <property type="term" value="P:DNA-templated transcription initiation"/>
    <property type="evidence" value="ECO:0007669"/>
    <property type="project" value="InterPro"/>
</dbReference>
<dbReference type="SUPFAM" id="SSF88946">
    <property type="entry name" value="Sigma2 domain of RNA polymerase sigma factors"/>
    <property type="match status" value="1"/>
</dbReference>
<dbReference type="PANTHER" id="PTHR43133">
    <property type="entry name" value="RNA POLYMERASE ECF-TYPE SIGMA FACTO"/>
    <property type="match status" value="1"/>
</dbReference>
<comment type="similarity">
    <text evidence="1">Belongs to the sigma-70 factor family. ECF subfamily.</text>
</comment>
<dbReference type="Gene3D" id="1.10.1740.10">
    <property type="match status" value="1"/>
</dbReference>
<evidence type="ECO:0000313" key="6">
    <source>
        <dbReference type="EMBL" id="MBB4742620.1"/>
    </source>
</evidence>
<dbReference type="InterPro" id="IPR039425">
    <property type="entry name" value="RNA_pol_sigma-70-like"/>
</dbReference>
<dbReference type="SUPFAM" id="SSF88659">
    <property type="entry name" value="Sigma3 and sigma4 domains of RNA polymerase sigma factors"/>
    <property type="match status" value="1"/>
</dbReference>
<dbReference type="InterPro" id="IPR013325">
    <property type="entry name" value="RNA_pol_sigma_r2"/>
</dbReference>
<keyword evidence="3" id="KW-0731">Sigma factor</keyword>
<dbReference type="Proteomes" id="UP000546162">
    <property type="component" value="Unassembled WGS sequence"/>
</dbReference>
<dbReference type="EMBL" id="JACHNB010000001">
    <property type="protein sequence ID" value="MBB4742620.1"/>
    <property type="molecule type" value="Genomic_DNA"/>
</dbReference>
<dbReference type="InterPro" id="IPR007627">
    <property type="entry name" value="RNA_pol_sigma70_r2"/>
</dbReference>
<dbReference type="RefSeq" id="WP_185042963.1">
    <property type="nucleotide sequence ID" value="NZ_BAABFG010000005.1"/>
</dbReference>
<evidence type="ECO:0000256" key="4">
    <source>
        <dbReference type="ARBA" id="ARBA00023163"/>
    </source>
</evidence>
<evidence type="ECO:0000256" key="1">
    <source>
        <dbReference type="ARBA" id="ARBA00010641"/>
    </source>
</evidence>
<name>A0A7W7MAA0_9ACTN</name>
<proteinExistence type="inferred from homology"/>